<keyword evidence="3" id="KW-0963">Cytoplasm</keyword>
<dbReference type="Pfam" id="PF23277">
    <property type="entry name" value="Ig_Dlec1_1"/>
    <property type="match status" value="1"/>
</dbReference>
<dbReference type="GO" id="GO:0015631">
    <property type="term" value="F:tubulin binding"/>
    <property type="evidence" value="ECO:0007669"/>
    <property type="project" value="TreeGrafter"/>
</dbReference>
<dbReference type="InterPro" id="IPR053879">
    <property type="entry name" value="HYDIN_VesB_CFA65-like_Ig"/>
</dbReference>
<evidence type="ECO:0000313" key="9">
    <source>
        <dbReference type="Proteomes" id="UP000694546"/>
    </source>
</evidence>
<accession>A0A8C5FTV1</accession>
<dbReference type="PANTHER" id="PTHR46348:SF1">
    <property type="entry name" value="DELETED IN LUNG AND ESOPHAGEAL CANCER PROTEIN 1"/>
    <property type="match status" value="1"/>
</dbReference>
<evidence type="ECO:0000256" key="1">
    <source>
        <dbReference type="ARBA" id="ARBA00004138"/>
    </source>
</evidence>
<evidence type="ECO:0000259" key="7">
    <source>
        <dbReference type="Pfam" id="PF23277"/>
    </source>
</evidence>
<dbReference type="InterPro" id="IPR059041">
    <property type="entry name" value="Ig_DLEC1_1"/>
</dbReference>
<dbReference type="GO" id="GO:0005929">
    <property type="term" value="C:cilium"/>
    <property type="evidence" value="ECO:0007669"/>
    <property type="project" value="TreeGrafter"/>
</dbReference>
<dbReference type="PANTHER" id="PTHR46348">
    <property type="entry name" value="DELETED IN LUNG AND ESOPHAGEAL CANCER PROTEIN 1"/>
    <property type="match status" value="1"/>
</dbReference>
<keyword evidence="5" id="KW-0966">Cell projection</keyword>
<evidence type="ECO:0000256" key="3">
    <source>
        <dbReference type="ARBA" id="ARBA00022490"/>
    </source>
</evidence>
<feature type="domain" description="Deleted in lung and esophageal cancer protein 1 Ig-like" evidence="7">
    <location>
        <begin position="157"/>
        <end position="224"/>
    </location>
</feature>
<dbReference type="InterPro" id="IPR013783">
    <property type="entry name" value="Ig-like_fold"/>
</dbReference>
<dbReference type="GeneTree" id="ENSGT00390000006098"/>
<dbReference type="GO" id="GO:0005737">
    <property type="term" value="C:cytoplasm"/>
    <property type="evidence" value="ECO:0007669"/>
    <property type="project" value="TreeGrafter"/>
</dbReference>
<proteinExistence type="predicted"/>
<dbReference type="InterPro" id="IPR033304">
    <property type="entry name" value="DLEC1"/>
</dbReference>
<protein>
    <submittedName>
        <fullName evidence="8">Uncharacterized protein</fullName>
    </submittedName>
</protein>
<evidence type="ECO:0000256" key="5">
    <source>
        <dbReference type="ARBA" id="ARBA00023273"/>
    </source>
</evidence>
<keyword evidence="9" id="KW-1185">Reference proteome</keyword>
<dbReference type="AlphaFoldDB" id="A0A8C5FTV1"/>
<keyword evidence="4" id="KW-0969">Cilium</keyword>
<sequence>MIYDDRYSSCTKDVSHVLASIFKDAYTKEVIGRDTVSNLSKTKRGISDYHEEYVEELEQVIMNVILPNDMLERHLLQARVRASESQDKARLLGGEGGLYNGLGLPSGGSLNGNSRLLVVGFSLCFNRVGTAAYAVLHCNGKIRKKLLTLLSIPPQTSVELKNLTASCRHVRVLPPTTSYFSIGLGRFPGEGGMVAPGMSCKYMVRFAPDSLGDYEDCLVVETQAPYPMVVPLVARRPPPILTLPRVLDCGYSLVGALKFVEYLCCNEGLSAGTFCVIPRSQWPASNLRSVVMTSFAEEPPFAVGPSLFQLQPGQATVLEVVFFPTAAESYSQDFTVVCDNCQVKDITVQGEGQTIALELISVSGENTLPVVGEAQDLSAEHFVRFPSCHPQCVERRAVIIRNNT</sequence>
<dbReference type="Gene3D" id="2.60.40.10">
    <property type="entry name" value="Immunoglobulins"/>
    <property type="match status" value="2"/>
</dbReference>
<dbReference type="Proteomes" id="UP000694546">
    <property type="component" value="Chromosome 23"/>
</dbReference>
<comment type="subcellular location">
    <subcellularLocation>
        <location evidence="1">Cell projection</location>
        <location evidence="1">Cilium</location>
    </subcellularLocation>
    <subcellularLocation>
        <location evidence="2">Cytoplasm</location>
    </subcellularLocation>
</comment>
<organism evidence="8 9">
    <name type="scientific">Gadus morhua</name>
    <name type="common">Atlantic cod</name>
    <dbReference type="NCBI Taxonomy" id="8049"/>
    <lineage>
        <taxon>Eukaryota</taxon>
        <taxon>Metazoa</taxon>
        <taxon>Chordata</taxon>
        <taxon>Craniata</taxon>
        <taxon>Vertebrata</taxon>
        <taxon>Euteleostomi</taxon>
        <taxon>Actinopterygii</taxon>
        <taxon>Neopterygii</taxon>
        <taxon>Teleostei</taxon>
        <taxon>Neoteleostei</taxon>
        <taxon>Acanthomorphata</taxon>
        <taxon>Zeiogadaria</taxon>
        <taxon>Gadariae</taxon>
        <taxon>Gadiformes</taxon>
        <taxon>Gadoidei</taxon>
        <taxon>Gadidae</taxon>
        <taxon>Gadus</taxon>
    </lineage>
</organism>
<name>A0A8C5FTV1_GADMO</name>
<evidence type="ECO:0000313" key="8">
    <source>
        <dbReference type="Ensembl" id="ENSGMOP00000060788.1"/>
    </source>
</evidence>
<dbReference type="Pfam" id="PF22544">
    <property type="entry name" value="HYDIN_VesB_CFA65-like_Ig"/>
    <property type="match status" value="1"/>
</dbReference>
<reference evidence="8" key="1">
    <citation type="submission" date="2025-08" db="UniProtKB">
        <authorList>
            <consortium name="Ensembl"/>
        </authorList>
    </citation>
    <scope>IDENTIFICATION</scope>
</reference>
<evidence type="ECO:0000256" key="2">
    <source>
        <dbReference type="ARBA" id="ARBA00004496"/>
    </source>
</evidence>
<feature type="domain" description="HYDIN/VesB/CFA65-like Ig-like" evidence="6">
    <location>
        <begin position="240"/>
        <end position="349"/>
    </location>
</feature>
<evidence type="ECO:0000256" key="4">
    <source>
        <dbReference type="ARBA" id="ARBA00023069"/>
    </source>
</evidence>
<dbReference type="GO" id="GO:0008285">
    <property type="term" value="P:negative regulation of cell population proliferation"/>
    <property type="evidence" value="ECO:0007669"/>
    <property type="project" value="InterPro"/>
</dbReference>
<dbReference type="Ensembl" id="ENSGMOT00000073396.1">
    <property type="protein sequence ID" value="ENSGMOP00000060788.1"/>
    <property type="gene ID" value="ENSGMOG00000022481.1"/>
</dbReference>
<reference evidence="8" key="2">
    <citation type="submission" date="2025-09" db="UniProtKB">
        <authorList>
            <consortium name="Ensembl"/>
        </authorList>
    </citation>
    <scope>IDENTIFICATION</scope>
</reference>
<evidence type="ECO:0000259" key="6">
    <source>
        <dbReference type="Pfam" id="PF22544"/>
    </source>
</evidence>